<gene>
    <name evidence="2" type="ORF">OG913_09200</name>
</gene>
<dbReference type="EMBL" id="CP108085">
    <property type="protein sequence ID" value="WUP77164.1"/>
    <property type="molecule type" value="Genomic_DNA"/>
</dbReference>
<accession>A0ABZ1SXT9</accession>
<dbReference type="RefSeq" id="WP_328710165.1">
    <property type="nucleotide sequence ID" value="NZ_CP108085.1"/>
</dbReference>
<evidence type="ECO:0000256" key="1">
    <source>
        <dbReference type="SAM" id="MobiDB-lite"/>
    </source>
</evidence>
<protein>
    <submittedName>
        <fullName evidence="2">TIGR02677 family protein</fullName>
    </submittedName>
</protein>
<organism evidence="2 3">
    <name type="scientific">Microbispora hainanensis</name>
    <dbReference type="NCBI Taxonomy" id="568844"/>
    <lineage>
        <taxon>Bacteria</taxon>
        <taxon>Bacillati</taxon>
        <taxon>Actinomycetota</taxon>
        <taxon>Actinomycetes</taxon>
        <taxon>Streptosporangiales</taxon>
        <taxon>Streptosporangiaceae</taxon>
        <taxon>Microbispora</taxon>
    </lineage>
</organism>
<evidence type="ECO:0000313" key="2">
    <source>
        <dbReference type="EMBL" id="WUP77164.1"/>
    </source>
</evidence>
<dbReference type="NCBIfam" id="TIGR02677">
    <property type="entry name" value="TIGR02677 family protein"/>
    <property type="match status" value="1"/>
</dbReference>
<keyword evidence="3" id="KW-1185">Reference proteome</keyword>
<proteinExistence type="predicted"/>
<dbReference type="Pfam" id="PF09660">
    <property type="entry name" value="DUF2397"/>
    <property type="match status" value="1"/>
</dbReference>
<evidence type="ECO:0000313" key="3">
    <source>
        <dbReference type="Proteomes" id="UP001432011"/>
    </source>
</evidence>
<feature type="region of interest" description="Disordered" evidence="1">
    <location>
        <begin position="506"/>
        <end position="547"/>
    </location>
</feature>
<feature type="compositionally biased region" description="Low complexity" evidence="1">
    <location>
        <begin position="535"/>
        <end position="544"/>
    </location>
</feature>
<sequence>MADRRALDLDSLAISDRFRLFNFTRRDDHVAYLWVLRAMDRLREVHQVQVDAGQVQAALSELARLHDEVPTFDGNLRDRLDALHADGVLHRFDDASRAGNLVRYRNRQSVYQFSELGYWAYTSVEGLLAARIQDANLSRLVFSDILEDLKALAAANRAGEGEQVYRRLSRLDSVMEDMGRRSAHFHVTLGEIIRSTDASPETFLRYKNALLTHMSEFMAELDRYLPRLATAVRDVEASGLASLLDRAAAADERPFTDRHERLEDWRRRWSVLRAWFAPEGPEESRAAELRNATRIAVSGVIALLRQISEAQRGGVNRATQLRHLAEWVWNAPDEGAAHALMGAAFNLRSARHLGTAHEDTEQISPRATWWDAPGVEVSVTLFRSGKAPTPGVPTPVRGNPGARAALRREQAAERAAEREAAGHLTELGAHGRVLDESETRVLLKLMTRALEGRTVVAGRLRRGSGANDAVMVRLVPCDTGSTVRTTQGLLHLPGFRVELAGRTPVAGSGAVGSRTASSEAADSAAGPGAVGSGVAGPAAAGSRAEGLEARGLEARALEAGGAR</sequence>
<reference evidence="2" key="1">
    <citation type="submission" date="2022-10" db="EMBL/GenBank/DDBJ databases">
        <title>The complete genomes of actinobacterial strains from the NBC collection.</title>
        <authorList>
            <person name="Joergensen T.S."/>
            <person name="Alvarez Arevalo M."/>
            <person name="Sterndorff E.B."/>
            <person name="Faurdal D."/>
            <person name="Vuksanovic O."/>
            <person name="Mourched A.-S."/>
            <person name="Charusanti P."/>
            <person name="Shaw S."/>
            <person name="Blin K."/>
            <person name="Weber T."/>
        </authorList>
    </citation>
    <scope>NUCLEOTIDE SEQUENCE</scope>
    <source>
        <strain evidence="2">NBC_00254</strain>
    </source>
</reference>
<name>A0ABZ1SXT9_9ACTN</name>
<feature type="compositionally biased region" description="Low complexity" evidence="1">
    <location>
        <begin position="516"/>
        <end position="527"/>
    </location>
</feature>
<dbReference type="InterPro" id="IPR013493">
    <property type="entry name" value="CHP02677"/>
</dbReference>
<dbReference type="Proteomes" id="UP001432011">
    <property type="component" value="Chromosome"/>
</dbReference>